<proteinExistence type="predicted"/>
<accession>A0A2T7PP85</accession>
<protein>
    <submittedName>
        <fullName evidence="1">Uncharacterized protein</fullName>
    </submittedName>
</protein>
<dbReference type="EMBL" id="PZQS01000003">
    <property type="protein sequence ID" value="PVD35243.1"/>
    <property type="molecule type" value="Genomic_DNA"/>
</dbReference>
<comment type="caution">
    <text evidence="1">The sequence shown here is derived from an EMBL/GenBank/DDBJ whole genome shotgun (WGS) entry which is preliminary data.</text>
</comment>
<evidence type="ECO:0000313" key="1">
    <source>
        <dbReference type="EMBL" id="PVD35243.1"/>
    </source>
</evidence>
<dbReference type="Proteomes" id="UP000245119">
    <property type="component" value="Linkage Group LG3"/>
</dbReference>
<reference evidence="1 2" key="1">
    <citation type="submission" date="2018-04" db="EMBL/GenBank/DDBJ databases">
        <title>The genome of golden apple snail Pomacea canaliculata provides insight into stress tolerance and invasive adaptation.</title>
        <authorList>
            <person name="Liu C."/>
            <person name="Liu B."/>
            <person name="Ren Y."/>
            <person name="Zhang Y."/>
            <person name="Wang H."/>
            <person name="Li S."/>
            <person name="Jiang F."/>
            <person name="Yin L."/>
            <person name="Zhang G."/>
            <person name="Qian W."/>
            <person name="Fan W."/>
        </authorList>
    </citation>
    <scope>NUCLEOTIDE SEQUENCE [LARGE SCALE GENOMIC DNA]</scope>
    <source>
        <strain evidence="1">SZHN2017</strain>
        <tissue evidence="1">Muscle</tissue>
    </source>
</reference>
<evidence type="ECO:0000313" key="2">
    <source>
        <dbReference type="Proteomes" id="UP000245119"/>
    </source>
</evidence>
<dbReference type="AlphaFoldDB" id="A0A2T7PP85"/>
<name>A0A2T7PP85_POMCA</name>
<organism evidence="1 2">
    <name type="scientific">Pomacea canaliculata</name>
    <name type="common">Golden apple snail</name>
    <dbReference type="NCBI Taxonomy" id="400727"/>
    <lineage>
        <taxon>Eukaryota</taxon>
        <taxon>Metazoa</taxon>
        <taxon>Spiralia</taxon>
        <taxon>Lophotrochozoa</taxon>
        <taxon>Mollusca</taxon>
        <taxon>Gastropoda</taxon>
        <taxon>Caenogastropoda</taxon>
        <taxon>Architaenioglossa</taxon>
        <taxon>Ampullarioidea</taxon>
        <taxon>Ampullariidae</taxon>
        <taxon>Pomacea</taxon>
    </lineage>
</organism>
<gene>
    <name evidence="1" type="ORF">C0Q70_06524</name>
</gene>
<keyword evidence="2" id="KW-1185">Reference proteome</keyword>
<sequence length="62" mass="6757">MFRADTGLKRLKSLEHGACRVTGSLRSIKVTKVTRKEEPARKIARGTQAIIGAKPGSEVDVH</sequence>